<dbReference type="GO" id="GO:0000723">
    <property type="term" value="P:telomere maintenance"/>
    <property type="evidence" value="ECO:0007669"/>
    <property type="project" value="TreeGrafter"/>
</dbReference>
<keyword evidence="5" id="KW-0347">Helicase</keyword>
<evidence type="ECO:0000256" key="2">
    <source>
        <dbReference type="ARBA" id="ARBA00022741"/>
    </source>
</evidence>
<evidence type="ECO:0000313" key="13">
    <source>
        <dbReference type="Proteomes" id="UP000198287"/>
    </source>
</evidence>
<keyword evidence="10" id="KW-0539">Nucleus</keyword>
<keyword evidence="13" id="KW-1185">Reference proteome</keyword>
<dbReference type="GO" id="GO:0006310">
    <property type="term" value="P:DNA recombination"/>
    <property type="evidence" value="ECO:0007669"/>
    <property type="project" value="UniProtKB-KW"/>
</dbReference>
<dbReference type="SMART" id="SM00559">
    <property type="entry name" value="Ku78"/>
    <property type="match status" value="1"/>
</dbReference>
<keyword evidence="3" id="KW-0227">DNA damage</keyword>
<dbReference type="Gene3D" id="2.40.290.10">
    <property type="match status" value="1"/>
</dbReference>
<protein>
    <submittedName>
        <fullName evidence="12">X-ray repair cross-complementing protein 5</fullName>
    </submittedName>
</protein>
<dbReference type="GO" id="GO:0043564">
    <property type="term" value="C:Ku70:Ku80 complex"/>
    <property type="evidence" value="ECO:0007669"/>
    <property type="project" value="TreeGrafter"/>
</dbReference>
<name>A0A226EKX0_FOLCA</name>
<dbReference type="GO" id="GO:0003690">
    <property type="term" value="F:double-stranded DNA binding"/>
    <property type="evidence" value="ECO:0007669"/>
    <property type="project" value="TreeGrafter"/>
</dbReference>
<evidence type="ECO:0000259" key="11">
    <source>
        <dbReference type="SMART" id="SM00559"/>
    </source>
</evidence>
<comment type="caution">
    <text evidence="12">The sequence shown here is derived from an EMBL/GenBank/DDBJ whole genome shotgun (WGS) entry which is preliminary data.</text>
</comment>
<accession>A0A226EKX0</accession>
<dbReference type="AlphaFoldDB" id="A0A226EKX0"/>
<sequence length="583" mass="65404">MPPKKIKPVAPKDVAIYLVEADENDVVPEDSIQLVRHCVIDKIFSENQDHIAICRTGESSNVQFDPADWNALRKVEKKFRQPGKARSDPISALIDMCNVINAQGEFDSYECKKILFFALLKADLKEKKLKEFATVLENSTINVSIILPDEKDMDATQLENNKSLRAIMEQKENDDFLNICTRSAAKKQILNTLSKPPKRSMPWNVSLEIGPDIEIAVSGYVCTRKNTQNDLKKALVKNEATSSFTGSQNLSTEVAIPSSMEGDEDFGPKKTVMVEFASKITDREYLWKAKDGTVVDDEDVGKGYFYGDRLIPFNELENEDAYKSGDKCLKVIVFCPKDKIFPAFQQGDGTTLFYAKKGDSNAEVKLSALLQVLHNNDRVAVVRKVYRKNSRVNLGILSADVDRKCLVYSEICFADDISVPHFPALFKQDSISEEDGNTLSEKEQLIDSLILGQTLDGFHPFEGPIDPAAASLRNNISSRILDPKAKTTSCADKNDNIDIFFSKAVLEEQLEQLQSFFPLKMIKQQTDRPAGANIFRKRPLDAITDADQDEKKIKTEEDMEVGNEIVPVAENNDLDYDDLLDNV</sequence>
<evidence type="ECO:0000313" key="12">
    <source>
        <dbReference type="EMBL" id="OXA57858.1"/>
    </source>
</evidence>
<feature type="domain" description="Ku" evidence="11">
    <location>
        <begin position="292"/>
        <end position="428"/>
    </location>
</feature>
<evidence type="ECO:0000256" key="10">
    <source>
        <dbReference type="ARBA" id="ARBA00023242"/>
    </source>
</evidence>
<evidence type="ECO:0000256" key="5">
    <source>
        <dbReference type="ARBA" id="ARBA00022806"/>
    </source>
</evidence>
<dbReference type="PANTHER" id="PTHR12604">
    <property type="entry name" value="KU AUTOANTIGEN DNA HELICASE"/>
    <property type="match status" value="1"/>
</dbReference>
<dbReference type="EMBL" id="LNIX01000003">
    <property type="protein sequence ID" value="OXA57858.1"/>
    <property type="molecule type" value="Genomic_DNA"/>
</dbReference>
<dbReference type="STRING" id="158441.A0A226EKX0"/>
<evidence type="ECO:0000256" key="7">
    <source>
        <dbReference type="ARBA" id="ARBA00023125"/>
    </source>
</evidence>
<evidence type="ECO:0000256" key="4">
    <source>
        <dbReference type="ARBA" id="ARBA00022801"/>
    </source>
</evidence>
<dbReference type="GO" id="GO:0016787">
    <property type="term" value="F:hydrolase activity"/>
    <property type="evidence" value="ECO:0007669"/>
    <property type="project" value="UniProtKB-KW"/>
</dbReference>
<keyword evidence="2" id="KW-0547">Nucleotide-binding</keyword>
<dbReference type="PANTHER" id="PTHR12604:SF4">
    <property type="entry name" value="X-RAY REPAIR CROSS-COMPLEMENTING PROTEIN 5"/>
    <property type="match status" value="1"/>
</dbReference>
<dbReference type="InterPro" id="IPR006164">
    <property type="entry name" value="DNA_bd_Ku70/Ku80"/>
</dbReference>
<evidence type="ECO:0000256" key="6">
    <source>
        <dbReference type="ARBA" id="ARBA00022840"/>
    </source>
</evidence>
<keyword evidence="4" id="KW-0378">Hydrolase</keyword>
<dbReference type="Pfam" id="PF02735">
    <property type="entry name" value="Ku"/>
    <property type="match status" value="1"/>
</dbReference>
<evidence type="ECO:0000256" key="8">
    <source>
        <dbReference type="ARBA" id="ARBA00023172"/>
    </source>
</evidence>
<dbReference type="Proteomes" id="UP000198287">
    <property type="component" value="Unassembled WGS sequence"/>
</dbReference>
<dbReference type="GO" id="GO:0006303">
    <property type="term" value="P:double-strand break repair via nonhomologous end joining"/>
    <property type="evidence" value="ECO:0007669"/>
    <property type="project" value="InterPro"/>
</dbReference>
<reference evidence="12 13" key="1">
    <citation type="submission" date="2015-12" db="EMBL/GenBank/DDBJ databases">
        <title>The genome of Folsomia candida.</title>
        <authorList>
            <person name="Faddeeva A."/>
            <person name="Derks M.F."/>
            <person name="Anvar Y."/>
            <person name="Smit S."/>
            <person name="Van Straalen N."/>
            <person name="Roelofs D."/>
        </authorList>
    </citation>
    <scope>NUCLEOTIDE SEQUENCE [LARGE SCALE GENOMIC DNA]</scope>
    <source>
        <strain evidence="12 13">VU population</strain>
        <tissue evidence="12">Whole body</tissue>
    </source>
</reference>
<evidence type="ECO:0000256" key="9">
    <source>
        <dbReference type="ARBA" id="ARBA00023204"/>
    </source>
</evidence>
<dbReference type="InterPro" id="IPR016194">
    <property type="entry name" value="SPOC-like_C_dom_sf"/>
</dbReference>
<organism evidence="12 13">
    <name type="scientific">Folsomia candida</name>
    <name type="common">Springtail</name>
    <dbReference type="NCBI Taxonomy" id="158441"/>
    <lineage>
        <taxon>Eukaryota</taxon>
        <taxon>Metazoa</taxon>
        <taxon>Ecdysozoa</taxon>
        <taxon>Arthropoda</taxon>
        <taxon>Hexapoda</taxon>
        <taxon>Collembola</taxon>
        <taxon>Entomobryomorpha</taxon>
        <taxon>Isotomoidea</taxon>
        <taxon>Isotomidae</taxon>
        <taxon>Proisotominae</taxon>
        <taxon>Folsomia</taxon>
    </lineage>
</organism>
<dbReference type="GO" id="GO:0004386">
    <property type="term" value="F:helicase activity"/>
    <property type="evidence" value="ECO:0007669"/>
    <property type="project" value="UniProtKB-KW"/>
</dbReference>
<dbReference type="OrthoDB" id="30826at2759"/>
<dbReference type="InterPro" id="IPR036465">
    <property type="entry name" value="vWFA_dom_sf"/>
</dbReference>
<dbReference type="GO" id="GO:0005524">
    <property type="term" value="F:ATP binding"/>
    <property type="evidence" value="ECO:0007669"/>
    <property type="project" value="UniProtKB-KW"/>
</dbReference>
<keyword evidence="8" id="KW-0233">DNA recombination</keyword>
<evidence type="ECO:0000256" key="1">
    <source>
        <dbReference type="ARBA" id="ARBA00004123"/>
    </source>
</evidence>
<proteinExistence type="predicted"/>
<gene>
    <name evidence="12" type="ORF">Fcan01_07524</name>
</gene>
<evidence type="ECO:0000256" key="3">
    <source>
        <dbReference type="ARBA" id="ARBA00022763"/>
    </source>
</evidence>
<dbReference type="OMA" id="DHIAICR"/>
<comment type="subcellular location">
    <subcellularLocation>
        <location evidence="1">Nucleus</location>
    </subcellularLocation>
</comment>
<dbReference type="GO" id="GO:0042162">
    <property type="term" value="F:telomeric DNA binding"/>
    <property type="evidence" value="ECO:0007669"/>
    <property type="project" value="TreeGrafter"/>
</dbReference>
<keyword evidence="7" id="KW-0238">DNA-binding</keyword>
<keyword evidence="6" id="KW-0067">ATP-binding</keyword>
<dbReference type="SUPFAM" id="SSF100939">
    <property type="entry name" value="SPOC domain-like"/>
    <property type="match status" value="1"/>
</dbReference>
<dbReference type="Gene3D" id="3.40.50.410">
    <property type="entry name" value="von Willebrand factor, type A domain"/>
    <property type="match status" value="1"/>
</dbReference>
<keyword evidence="9" id="KW-0234">DNA repair</keyword>